<dbReference type="EMBL" id="FPJE01000002">
    <property type="protein sequence ID" value="SFW20706.1"/>
    <property type="molecule type" value="Genomic_DNA"/>
</dbReference>
<dbReference type="AlphaFoldDB" id="A0A1K1MC12"/>
<dbReference type="Gene3D" id="3.40.50.1240">
    <property type="entry name" value="Phosphoglycerate mutase-like"/>
    <property type="match status" value="1"/>
</dbReference>
<dbReference type="STRING" id="1150368.SAMN02927921_00553"/>
<dbReference type="InterPro" id="IPR013078">
    <property type="entry name" value="His_Pase_superF_clade-1"/>
</dbReference>
<dbReference type="InterPro" id="IPR029033">
    <property type="entry name" value="His_PPase_superfam"/>
</dbReference>
<dbReference type="PANTHER" id="PTHR47623:SF1">
    <property type="entry name" value="OS09G0287300 PROTEIN"/>
    <property type="match status" value="1"/>
</dbReference>
<evidence type="ECO:0000313" key="3">
    <source>
        <dbReference type="Proteomes" id="UP000182248"/>
    </source>
</evidence>
<accession>A0A1K1MC12</accession>
<dbReference type="SMART" id="SM00855">
    <property type="entry name" value="PGAM"/>
    <property type="match status" value="1"/>
</dbReference>
<reference evidence="2 3" key="1">
    <citation type="submission" date="2016-11" db="EMBL/GenBank/DDBJ databases">
        <authorList>
            <person name="Jaros S."/>
            <person name="Januszkiewicz K."/>
            <person name="Wedrychowicz H."/>
        </authorList>
    </citation>
    <scope>NUCLEOTIDE SEQUENCE [LARGE SCALE GENOMIC DNA]</scope>
    <source>
        <strain evidence="2 3">CGMCC 1.12145</strain>
    </source>
</reference>
<dbReference type="Pfam" id="PF00300">
    <property type="entry name" value="His_Phos_1"/>
    <property type="match status" value="1"/>
</dbReference>
<keyword evidence="3" id="KW-1185">Reference proteome</keyword>
<dbReference type="OrthoDB" id="9810154at2"/>
<protein>
    <submittedName>
        <fullName evidence="2">Phosphohistidine phosphatase</fullName>
    </submittedName>
</protein>
<organism evidence="2 3">
    <name type="scientific">Sinomicrobium oceani</name>
    <dbReference type="NCBI Taxonomy" id="1150368"/>
    <lineage>
        <taxon>Bacteria</taxon>
        <taxon>Pseudomonadati</taxon>
        <taxon>Bacteroidota</taxon>
        <taxon>Flavobacteriia</taxon>
        <taxon>Flavobacteriales</taxon>
        <taxon>Flavobacteriaceae</taxon>
        <taxon>Sinomicrobium</taxon>
    </lineage>
</organism>
<sequence>MKQLTIVRHAKSSWDYNVGDRDRPLKERGINDAILMASHIKNKISLPDAVFSSPASRALQTCTIFLRMMDIPEERLQLTNELYDFSGASMRRFIKTLSDDYEKVMIFGHNHACTDVSNNFGDSEIENLPTAGMVHLTFEADSWKSIQNGKTALTVFPKDLR</sequence>
<dbReference type="SUPFAM" id="SSF53254">
    <property type="entry name" value="Phosphoglycerate mutase-like"/>
    <property type="match status" value="1"/>
</dbReference>
<dbReference type="RefSeq" id="WP_072315836.1">
    <property type="nucleotide sequence ID" value="NZ_FPJE01000002.1"/>
</dbReference>
<name>A0A1K1MC12_9FLAO</name>
<gene>
    <name evidence="2" type="ORF">SAMN02927921_00553</name>
</gene>
<evidence type="ECO:0000256" key="1">
    <source>
        <dbReference type="PIRSR" id="PIRSR613078-2"/>
    </source>
</evidence>
<feature type="binding site" evidence="1">
    <location>
        <position position="57"/>
    </location>
    <ligand>
        <name>substrate</name>
    </ligand>
</feature>
<evidence type="ECO:0000313" key="2">
    <source>
        <dbReference type="EMBL" id="SFW20706.1"/>
    </source>
</evidence>
<dbReference type="CDD" id="cd07067">
    <property type="entry name" value="HP_PGM_like"/>
    <property type="match status" value="1"/>
</dbReference>
<dbReference type="Proteomes" id="UP000182248">
    <property type="component" value="Unassembled WGS sequence"/>
</dbReference>
<proteinExistence type="predicted"/>
<dbReference type="PANTHER" id="PTHR47623">
    <property type="entry name" value="OS09G0287300 PROTEIN"/>
    <property type="match status" value="1"/>
</dbReference>